<dbReference type="InterPro" id="IPR028098">
    <property type="entry name" value="Glyco_trans_4-like_N"/>
</dbReference>
<name>A0ABY0SUN1_9RHOB</name>
<dbReference type="InterPro" id="IPR001296">
    <property type="entry name" value="Glyco_trans_1"/>
</dbReference>
<dbReference type="EMBL" id="FNJD01000023">
    <property type="protein sequence ID" value="SDP62416.1"/>
    <property type="molecule type" value="Genomic_DNA"/>
</dbReference>
<dbReference type="Pfam" id="PF00534">
    <property type="entry name" value="Glycos_transf_1"/>
    <property type="match status" value="1"/>
</dbReference>
<dbReference type="PANTHER" id="PTHR12526">
    <property type="entry name" value="GLYCOSYLTRANSFERASE"/>
    <property type="match status" value="1"/>
</dbReference>
<evidence type="ECO:0000259" key="1">
    <source>
        <dbReference type="Pfam" id="PF00534"/>
    </source>
</evidence>
<gene>
    <name evidence="3" type="ORF">SAMN04488512_12348</name>
</gene>
<organism evidence="3 4">
    <name type="scientific">Sulfitobacter litoralis</name>
    <dbReference type="NCBI Taxonomy" id="335975"/>
    <lineage>
        <taxon>Bacteria</taxon>
        <taxon>Pseudomonadati</taxon>
        <taxon>Pseudomonadota</taxon>
        <taxon>Alphaproteobacteria</taxon>
        <taxon>Rhodobacterales</taxon>
        <taxon>Roseobacteraceae</taxon>
        <taxon>Sulfitobacter</taxon>
    </lineage>
</organism>
<dbReference type="CDD" id="cd03811">
    <property type="entry name" value="GT4_GT28_WabH-like"/>
    <property type="match status" value="1"/>
</dbReference>
<evidence type="ECO:0000259" key="2">
    <source>
        <dbReference type="Pfam" id="PF13439"/>
    </source>
</evidence>
<dbReference type="Gene3D" id="3.40.50.2000">
    <property type="entry name" value="Glycogen Phosphorylase B"/>
    <property type="match status" value="2"/>
</dbReference>
<keyword evidence="4" id="KW-1185">Reference proteome</keyword>
<comment type="caution">
    <text evidence="3">The sequence shown here is derived from an EMBL/GenBank/DDBJ whole genome shotgun (WGS) entry which is preliminary data.</text>
</comment>
<protein>
    <submittedName>
        <fullName evidence="3">Glycosyltransferase involved in cell wall bisynthesis</fullName>
    </submittedName>
</protein>
<feature type="domain" description="Glycosyltransferase subfamily 4-like N-terminal" evidence="2">
    <location>
        <begin position="19"/>
        <end position="178"/>
    </location>
</feature>
<dbReference type="PANTHER" id="PTHR12526:SF630">
    <property type="entry name" value="GLYCOSYLTRANSFERASE"/>
    <property type="match status" value="1"/>
</dbReference>
<dbReference type="SUPFAM" id="SSF53756">
    <property type="entry name" value="UDP-Glycosyltransferase/glycogen phosphorylase"/>
    <property type="match status" value="1"/>
</dbReference>
<dbReference type="Proteomes" id="UP000198646">
    <property type="component" value="Unassembled WGS sequence"/>
</dbReference>
<reference evidence="3 4" key="1">
    <citation type="submission" date="2016-10" db="EMBL/GenBank/DDBJ databases">
        <authorList>
            <person name="Varghese N."/>
            <person name="Submissions S."/>
        </authorList>
    </citation>
    <scope>NUCLEOTIDE SEQUENCE [LARGE SCALE GENOMIC DNA]</scope>
    <source>
        <strain evidence="3 4">DSM 17584</strain>
    </source>
</reference>
<evidence type="ECO:0000313" key="3">
    <source>
        <dbReference type="EMBL" id="SDP62416.1"/>
    </source>
</evidence>
<proteinExistence type="predicted"/>
<feature type="domain" description="Glycosyl transferase family 1" evidence="1">
    <location>
        <begin position="204"/>
        <end position="356"/>
    </location>
</feature>
<sequence length="378" mass="41065">MSQDLKPADVALFLPAFTIGGVERMRLNLAQGFLKAGYSVEMVALDASGPLRNEVPEGVRVIDLGGGRMLGALPKLVRYFQHHKPRTFLSALDYANLVSLWAHGIARVDTRIYIGTHKVLSLATAESVLLREKVVMPALLRRAYPRADGIIAVSDGIADDLVKYLGLPQKRVTVIHNPALTDKVLAQAQYPVEHPWLATPEDAARTIISVGRLDRQKDFPTLLRSVHKLRKTRPHLRVIILGEGPDRTRIAAAATTLGLELGQGGQVDLPGFTTNPYAYMSRAALFVSSSEWEGFGNVHVEALGCGCPVVSTDSPSGPADILENGKYGPLVPVGDAAALATAIDQTLKDPLPSEQLHARAMTFHVDRVLENYLLLMQL</sequence>
<evidence type="ECO:0000313" key="4">
    <source>
        <dbReference type="Proteomes" id="UP000198646"/>
    </source>
</evidence>
<dbReference type="Pfam" id="PF13439">
    <property type="entry name" value="Glyco_transf_4"/>
    <property type="match status" value="1"/>
</dbReference>
<accession>A0ABY0SUN1</accession>